<evidence type="ECO:0000256" key="4">
    <source>
        <dbReference type="ARBA" id="ARBA00022741"/>
    </source>
</evidence>
<dbReference type="GO" id="GO:0005829">
    <property type="term" value="C:cytosol"/>
    <property type="evidence" value="ECO:0007669"/>
    <property type="project" value="TreeGrafter"/>
</dbReference>
<dbReference type="OrthoDB" id="9773982at2"/>
<dbReference type="NCBIfam" id="TIGR00665">
    <property type="entry name" value="DnaB"/>
    <property type="match status" value="1"/>
</dbReference>
<accession>F8F3J3</accession>
<dbReference type="InterPro" id="IPR016136">
    <property type="entry name" value="DNA_helicase_N/primase_C"/>
</dbReference>
<protein>
    <recommendedName>
        <fullName evidence="12 13">Replicative DNA helicase</fullName>
        <ecNumber evidence="12 13">5.6.2.3</ecNumber>
    </recommendedName>
</protein>
<dbReference type="SUPFAM" id="SSF48024">
    <property type="entry name" value="N-terminal domain of DnaB helicase"/>
    <property type="match status" value="1"/>
</dbReference>
<dbReference type="EMBL" id="CP002868">
    <property type="protein sequence ID" value="AEJ19569.1"/>
    <property type="molecule type" value="Genomic_DNA"/>
</dbReference>
<dbReference type="PANTHER" id="PTHR30153:SF2">
    <property type="entry name" value="REPLICATIVE DNA HELICASE"/>
    <property type="match status" value="1"/>
</dbReference>
<dbReference type="KEGG" id="scd:Spica_1424"/>
<dbReference type="InterPro" id="IPR007692">
    <property type="entry name" value="DNA_helicase_DnaB"/>
</dbReference>
<dbReference type="GO" id="GO:0016887">
    <property type="term" value="F:ATP hydrolysis activity"/>
    <property type="evidence" value="ECO:0007669"/>
    <property type="project" value="RHEA"/>
</dbReference>
<dbReference type="InterPro" id="IPR027417">
    <property type="entry name" value="P-loop_NTPase"/>
</dbReference>
<dbReference type="InterPro" id="IPR036185">
    <property type="entry name" value="DNA_heli_DnaB-like_N_sf"/>
</dbReference>
<keyword evidence="7 13" id="KW-0067">ATP-binding</keyword>
<dbReference type="eggNOG" id="COG0305">
    <property type="taxonomic scope" value="Bacteria"/>
</dbReference>
<keyword evidence="6 13" id="KW-0347">Helicase</keyword>
<reference evidence="16" key="1">
    <citation type="journal article" date="2013" name="Stand. Genomic Sci.">
        <title>Genome sequence of the thermophilic fresh-water bacterium Spirochaeta caldaria type strain (H1(T)), reclassification of Spirochaeta caldaria, Spirochaeta stenostrepta, and Spirochaeta zuelzerae in the genus Treponema as Treponema caldaria comb. nov., Treponema stenostrepta comb. nov., and Treponema zuelzerae comb. nov., and emendation of the genus Treponema.</title>
        <authorList>
            <person name="Abt B."/>
            <person name="Goker M."/>
            <person name="Scheuner C."/>
            <person name="Han C."/>
            <person name="Lu M."/>
            <person name="Misra M."/>
            <person name="Lapidus A."/>
            <person name="Nolan M."/>
            <person name="Lucas S."/>
            <person name="Hammon N."/>
            <person name="Deshpande S."/>
            <person name="Cheng J.F."/>
            <person name="Tapia R."/>
            <person name="Goodwin L.A."/>
            <person name="Pitluck S."/>
            <person name="Liolios K."/>
            <person name="Pagani I."/>
            <person name="Ivanova N."/>
            <person name="Mavromatis K."/>
            <person name="Mikhailova N."/>
            <person name="Huntemann M."/>
            <person name="Pati A."/>
            <person name="Chen A."/>
            <person name="Palaniappan K."/>
            <person name="Land M."/>
            <person name="Hauser L."/>
            <person name="Jeffries C.D."/>
            <person name="Rohde M."/>
            <person name="Spring S."/>
            <person name="Gronow S."/>
            <person name="Detter J.C."/>
            <person name="Bristow J."/>
            <person name="Eisen J.A."/>
            <person name="Markowitz V."/>
            <person name="Hugenholtz P."/>
            <person name="Kyrpides N.C."/>
            <person name="Woyke T."/>
            <person name="Klenk H.P."/>
        </authorList>
    </citation>
    <scope>NUCLEOTIDE SEQUENCE</scope>
    <source>
        <strain evidence="16">ATCC 51460 / DSM 7334 / H1</strain>
    </source>
</reference>
<gene>
    <name evidence="15" type="ordered locus">Spica_1424</name>
</gene>
<dbReference type="GO" id="GO:0043139">
    <property type="term" value="F:5'-3' DNA helicase activity"/>
    <property type="evidence" value="ECO:0007669"/>
    <property type="project" value="UniProtKB-EC"/>
</dbReference>
<evidence type="ECO:0000256" key="5">
    <source>
        <dbReference type="ARBA" id="ARBA00022801"/>
    </source>
</evidence>
<dbReference type="GO" id="GO:0006269">
    <property type="term" value="P:DNA replication, synthesis of primer"/>
    <property type="evidence" value="ECO:0007669"/>
    <property type="project" value="UniProtKB-UniRule"/>
</dbReference>
<dbReference type="STRING" id="744872.Spica_1424"/>
<keyword evidence="8 13" id="KW-0238">DNA-binding</keyword>
<dbReference type="GO" id="GO:1990077">
    <property type="term" value="C:primosome complex"/>
    <property type="evidence" value="ECO:0007669"/>
    <property type="project" value="UniProtKB-UniRule"/>
</dbReference>
<evidence type="ECO:0000256" key="10">
    <source>
        <dbReference type="ARBA" id="ARBA00044932"/>
    </source>
</evidence>
<dbReference type="Gene3D" id="3.40.50.300">
    <property type="entry name" value="P-loop containing nucleotide triphosphate hydrolases"/>
    <property type="match status" value="1"/>
</dbReference>
<evidence type="ECO:0000313" key="15">
    <source>
        <dbReference type="EMBL" id="AEJ19569.1"/>
    </source>
</evidence>
<dbReference type="Proteomes" id="UP000000503">
    <property type="component" value="Chromosome"/>
</dbReference>
<dbReference type="Gene3D" id="1.10.860.10">
    <property type="entry name" value="DNAb Helicase, Chain A"/>
    <property type="match status" value="1"/>
</dbReference>
<evidence type="ECO:0000259" key="14">
    <source>
        <dbReference type="PROSITE" id="PS51199"/>
    </source>
</evidence>
<dbReference type="RefSeq" id="WP_013968879.1">
    <property type="nucleotide sequence ID" value="NC_015732.1"/>
</dbReference>
<organism evidence="15 16">
    <name type="scientific">Gracilinema caldarium (strain ATCC 51460 / DSM 7334 / H1)</name>
    <name type="common">Treponema caldarium</name>
    <dbReference type="NCBI Taxonomy" id="744872"/>
    <lineage>
        <taxon>Bacteria</taxon>
        <taxon>Pseudomonadati</taxon>
        <taxon>Spirochaetota</taxon>
        <taxon>Spirochaetia</taxon>
        <taxon>Spirochaetales</taxon>
        <taxon>Breznakiellaceae</taxon>
        <taxon>Gracilinema</taxon>
    </lineage>
</organism>
<comment type="function">
    <text evidence="10 13">The main replicative DNA helicase, it participates in initiation and elongation during chromosome replication. Travels ahead of the DNA replisome, separating dsDNA into templates for DNA synthesis. A processive ATP-dependent 5'-3' DNA helicase it has DNA-dependent ATPase activity.</text>
</comment>
<dbReference type="SMART" id="SM00382">
    <property type="entry name" value="AAA"/>
    <property type="match status" value="1"/>
</dbReference>
<comment type="catalytic activity">
    <reaction evidence="11 13">
        <text>ATP + H2O = ADP + phosphate + H(+)</text>
        <dbReference type="Rhea" id="RHEA:13065"/>
        <dbReference type="ChEBI" id="CHEBI:15377"/>
        <dbReference type="ChEBI" id="CHEBI:15378"/>
        <dbReference type="ChEBI" id="CHEBI:30616"/>
        <dbReference type="ChEBI" id="CHEBI:43474"/>
        <dbReference type="ChEBI" id="CHEBI:456216"/>
        <dbReference type="EC" id="5.6.2.3"/>
    </reaction>
</comment>
<sequence>MASILKDKIPPHDDEAEQATLGALLLDEDAISVAIRYLRPDDFYSNANRRIYKAVLNLFNQGRKADIITVIEELKQSGELDAAGGPAYVASLTNVVPTSANIDYYAQIVQDHSVRRSLLRISSEISAKSYDEATESRLIVEEAQRYIFELTDNRQTLTYKSAKEIIPKTIEAIEKLYNTKDAFTGVPSGLHELDAMTSGFQKSELIIIGARPSVGKTALALTMAAHTAIKEKIPTAFFTLEMSDMALMQRLISAEARIESEKIRTGLLKPSDFHSLMEAAGRIYEAPLYIVDMPNMKLLDLRAQARRLRAQQKVEIIFIDYLTLITSENYQLPRHEQIAEISRSLKSLARELDIPVVALSQVRRDAEGKRPTLSDIRESGSIEQDADVVMFLHRERESDKKSDAERSKAITTELIIAKQRNGPVGTVEIVFLPSYTKFENLSRASV</sequence>
<dbReference type="Pfam" id="PF00772">
    <property type="entry name" value="DnaB"/>
    <property type="match status" value="1"/>
</dbReference>
<comment type="similarity">
    <text evidence="1 13">Belongs to the helicase family. DnaB subfamily.</text>
</comment>
<evidence type="ECO:0000256" key="1">
    <source>
        <dbReference type="ARBA" id="ARBA00008428"/>
    </source>
</evidence>
<evidence type="ECO:0000256" key="2">
    <source>
        <dbReference type="ARBA" id="ARBA00022515"/>
    </source>
</evidence>
<feature type="domain" description="SF4 helicase" evidence="14">
    <location>
        <begin position="179"/>
        <end position="445"/>
    </location>
</feature>
<evidence type="ECO:0000256" key="9">
    <source>
        <dbReference type="ARBA" id="ARBA00023235"/>
    </source>
</evidence>
<dbReference type="InterPro" id="IPR007694">
    <property type="entry name" value="DNA_helicase_DnaB-like_C"/>
</dbReference>
<dbReference type="FunFam" id="1.10.860.10:FF:000001">
    <property type="entry name" value="Replicative DNA helicase"/>
    <property type="match status" value="1"/>
</dbReference>
<dbReference type="SUPFAM" id="SSF52540">
    <property type="entry name" value="P-loop containing nucleoside triphosphate hydrolases"/>
    <property type="match status" value="1"/>
</dbReference>
<evidence type="ECO:0000256" key="12">
    <source>
        <dbReference type="NCBIfam" id="TIGR00665"/>
    </source>
</evidence>
<dbReference type="EC" id="5.6.2.3" evidence="12 13"/>
<dbReference type="AlphaFoldDB" id="F8F3J3"/>
<evidence type="ECO:0000256" key="6">
    <source>
        <dbReference type="ARBA" id="ARBA00022806"/>
    </source>
</evidence>
<keyword evidence="3 13" id="KW-0235">DNA replication</keyword>
<dbReference type="InterPro" id="IPR003593">
    <property type="entry name" value="AAA+_ATPase"/>
</dbReference>
<keyword evidence="9" id="KW-0413">Isomerase</keyword>
<evidence type="ECO:0000256" key="11">
    <source>
        <dbReference type="ARBA" id="ARBA00048954"/>
    </source>
</evidence>
<evidence type="ECO:0000256" key="3">
    <source>
        <dbReference type="ARBA" id="ARBA00022705"/>
    </source>
</evidence>
<keyword evidence="2 13" id="KW-0639">Primosome</keyword>
<dbReference type="GO" id="GO:0003677">
    <property type="term" value="F:DNA binding"/>
    <property type="evidence" value="ECO:0007669"/>
    <property type="project" value="UniProtKB-UniRule"/>
</dbReference>
<name>F8F3J3_GRAC1</name>
<keyword evidence="16" id="KW-1185">Reference proteome</keyword>
<evidence type="ECO:0000313" key="16">
    <source>
        <dbReference type="Proteomes" id="UP000000503"/>
    </source>
</evidence>
<keyword evidence="4 13" id="KW-0547">Nucleotide-binding</keyword>
<dbReference type="HOGENOM" id="CLU_005373_0_0_12"/>
<dbReference type="CDD" id="cd00984">
    <property type="entry name" value="DnaB_C"/>
    <property type="match status" value="1"/>
</dbReference>
<evidence type="ECO:0000256" key="7">
    <source>
        <dbReference type="ARBA" id="ARBA00022840"/>
    </source>
</evidence>
<dbReference type="Pfam" id="PF03796">
    <property type="entry name" value="DnaB_C"/>
    <property type="match status" value="1"/>
</dbReference>
<dbReference type="InterPro" id="IPR007693">
    <property type="entry name" value="DNA_helicase_DnaB-like_N"/>
</dbReference>
<dbReference type="PROSITE" id="PS51199">
    <property type="entry name" value="SF4_HELICASE"/>
    <property type="match status" value="1"/>
</dbReference>
<keyword evidence="5 13" id="KW-0378">Hydrolase</keyword>
<dbReference type="PANTHER" id="PTHR30153">
    <property type="entry name" value="REPLICATIVE DNA HELICASE DNAB"/>
    <property type="match status" value="1"/>
</dbReference>
<proteinExistence type="inferred from homology"/>
<evidence type="ECO:0000256" key="8">
    <source>
        <dbReference type="ARBA" id="ARBA00023125"/>
    </source>
</evidence>
<dbReference type="GO" id="GO:0005524">
    <property type="term" value="F:ATP binding"/>
    <property type="evidence" value="ECO:0007669"/>
    <property type="project" value="UniProtKB-UniRule"/>
</dbReference>
<evidence type="ECO:0000256" key="13">
    <source>
        <dbReference type="RuleBase" id="RU362085"/>
    </source>
</evidence>